<dbReference type="Proteomes" id="UP000619355">
    <property type="component" value="Unassembled WGS sequence"/>
</dbReference>
<sequence length="49" mass="4998">MSRFTHAGIVRPVIDIPAEPAEAPETYDGGAGPRTGPAPDGAAVPRWAA</sequence>
<name>A0A919F1S3_9ACTN</name>
<gene>
    <name evidence="2" type="ORF">GCM10018980_63500</name>
</gene>
<dbReference type="AlphaFoldDB" id="A0A919F1S3"/>
<comment type="caution">
    <text evidence="2">The sequence shown here is derived from an EMBL/GenBank/DDBJ whole genome shotgun (WGS) entry which is preliminary data.</text>
</comment>
<organism evidence="2 3">
    <name type="scientific">Streptomyces capoamus</name>
    <dbReference type="NCBI Taxonomy" id="68183"/>
    <lineage>
        <taxon>Bacteria</taxon>
        <taxon>Bacillati</taxon>
        <taxon>Actinomycetota</taxon>
        <taxon>Actinomycetes</taxon>
        <taxon>Kitasatosporales</taxon>
        <taxon>Streptomycetaceae</taxon>
        <taxon>Streptomyces</taxon>
    </lineage>
</organism>
<proteinExistence type="predicted"/>
<evidence type="ECO:0000313" key="3">
    <source>
        <dbReference type="Proteomes" id="UP000619355"/>
    </source>
</evidence>
<evidence type="ECO:0000256" key="1">
    <source>
        <dbReference type="SAM" id="MobiDB-lite"/>
    </source>
</evidence>
<evidence type="ECO:0000313" key="2">
    <source>
        <dbReference type="EMBL" id="GHG69367.1"/>
    </source>
</evidence>
<dbReference type="EMBL" id="BNBF01000025">
    <property type="protein sequence ID" value="GHG69367.1"/>
    <property type="molecule type" value="Genomic_DNA"/>
</dbReference>
<reference evidence="3" key="1">
    <citation type="journal article" date="2019" name="Int. J. Syst. Evol. Microbiol.">
        <title>The Global Catalogue of Microorganisms (GCM) 10K type strain sequencing project: providing services to taxonomists for standard genome sequencing and annotation.</title>
        <authorList>
            <consortium name="The Broad Institute Genomics Platform"/>
            <consortium name="The Broad Institute Genome Sequencing Center for Infectious Disease"/>
            <person name="Wu L."/>
            <person name="Ma J."/>
        </authorList>
    </citation>
    <scope>NUCLEOTIDE SEQUENCE [LARGE SCALE GENOMIC DNA]</scope>
    <source>
        <strain evidence="3">JCM 4253</strain>
    </source>
</reference>
<accession>A0A919F1S3</accession>
<keyword evidence="3" id="KW-1185">Reference proteome</keyword>
<protein>
    <submittedName>
        <fullName evidence="2">Uncharacterized protein</fullName>
    </submittedName>
</protein>
<feature type="region of interest" description="Disordered" evidence="1">
    <location>
        <begin position="1"/>
        <end position="49"/>
    </location>
</feature>